<dbReference type="InterPro" id="IPR001345">
    <property type="entry name" value="PG/BPGM_mutase_AS"/>
</dbReference>
<sequence>MQSLTSAEYRGPLLTIVRHGETEANVARVLQGQTDSPLTPRGQAQVLALGRRWQVTNETASTSQISTSRTCVNGLPVPHAIVSSPTGRARTTASSIFLGVQSQPSPKGTQDSAFSASGELIQAQQIPTESLTSTSNRTVSSPGLLSAPTTLVLDPLLMEKDFGNLEGTRRRIRVPGFATPSPTMRGESSDGFARRIRDVGLQWLTAVGMGDAVNRYGTPIKGKGKKAAEGTSTRGVQSSDPRRMKRVMEEAERLAEQMQGDKALDDCEREIDTRSAKRPRTKKSAEDSAQTSTSESISTPATTSTSIEGPSSSENTASPHLVIVTHGLFISAFLSYFQPAIDRSSSSSTSYPFASNTGSFTLGIRPIKRLTKTSTGSMGLSQPSPAGDEVSAAPVHELFLLRANDTAHLVETGGISRPPKEEKGLQNIASFFAKKS</sequence>
<evidence type="ECO:0000313" key="4">
    <source>
        <dbReference type="Proteomes" id="UP000077521"/>
    </source>
</evidence>
<dbReference type="GO" id="GO:0004331">
    <property type="term" value="F:fructose-2,6-bisphosphate 2-phosphatase activity"/>
    <property type="evidence" value="ECO:0007669"/>
    <property type="project" value="TreeGrafter"/>
</dbReference>
<feature type="compositionally biased region" description="Polar residues" evidence="2">
    <location>
        <begin position="230"/>
        <end position="239"/>
    </location>
</feature>
<evidence type="ECO:0000313" key="3">
    <source>
        <dbReference type="EMBL" id="KAE8255217.1"/>
    </source>
</evidence>
<dbReference type="PANTHER" id="PTHR46517">
    <property type="entry name" value="FRUCTOSE-2,6-BISPHOSPHATASE TIGAR"/>
    <property type="match status" value="1"/>
</dbReference>
<dbReference type="Pfam" id="PF00300">
    <property type="entry name" value="His_Phos_1"/>
    <property type="match status" value="1"/>
</dbReference>
<evidence type="ECO:0000256" key="2">
    <source>
        <dbReference type="SAM" id="MobiDB-lite"/>
    </source>
</evidence>
<keyword evidence="1" id="KW-0378">Hydrolase</keyword>
<dbReference type="PROSITE" id="PS00175">
    <property type="entry name" value="PG_MUTASE"/>
    <property type="match status" value="1"/>
</dbReference>
<dbReference type="EMBL" id="LWDF02000166">
    <property type="protein sequence ID" value="KAE8255217.1"/>
    <property type="molecule type" value="Genomic_DNA"/>
</dbReference>
<dbReference type="GO" id="GO:0045820">
    <property type="term" value="P:negative regulation of glycolytic process"/>
    <property type="evidence" value="ECO:0007669"/>
    <property type="project" value="TreeGrafter"/>
</dbReference>
<feature type="region of interest" description="Disordered" evidence="2">
    <location>
        <begin position="214"/>
        <end position="315"/>
    </location>
</feature>
<dbReference type="GO" id="GO:0043456">
    <property type="term" value="P:regulation of pentose-phosphate shunt"/>
    <property type="evidence" value="ECO:0007669"/>
    <property type="project" value="TreeGrafter"/>
</dbReference>
<organism evidence="3 4">
    <name type="scientific">Tilletia indica</name>
    <dbReference type="NCBI Taxonomy" id="43049"/>
    <lineage>
        <taxon>Eukaryota</taxon>
        <taxon>Fungi</taxon>
        <taxon>Dikarya</taxon>
        <taxon>Basidiomycota</taxon>
        <taxon>Ustilaginomycotina</taxon>
        <taxon>Exobasidiomycetes</taxon>
        <taxon>Tilletiales</taxon>
        <taxon>Tilletiaceae</taxon>
        <taxon>Tilletia</taxon>
    </lineage>
</organism>
<reference evidence="3" key="2">
    <citation type="journal article" date="2019" name="IMA Fungus">
        <title>Genome sequencing and comparison of five Tilletia species to identify candidate genes for the detection of regulated species infecting wheat.</title>
        <authorList>
            <person name="Nguyen H.D.T."/>
            <person name="Sultana T."/>
            <person name="Kesanakurti P."/>
            <person name="Hambleton S."/>
        </authorList>
    </citation>
    <scope>NUCLEOTIDE SEQUENCE</scope>
    <source>
        <strain evidence="3">DAOMC 236416</strain>
    </source>
</reference>
<dbReference type="CDD" id="cd07067">
    <property type="entry name" value="HP_PGM_like"/>
    <property type="match status" value="1"/>
</dbReference>
<dbReference type="SMART" id="SM00855">
    <property type="entry name" value="PGAM"/>
    <property type="match status" value="1"/>
</dbReference>
<feature type="compositionally biased region" description="Low complexity" evidence="2">
    <location>
        <begin position="291"/>
        <end position="306"/>
    </location>
</feature>
<dbReference type="InterPro" id="IPR029033">
    <property type="entry name" value="His_PPase_superfam"/>
</dbReference>
<dbReference type="AlphaFoldDB" id="A0A177TR33"/>
<feature type="compositionally biased region" description="Basic and acidic residues" evidence="2">
    <location>
        <begin position="240"/>
        <end position="255"/>
    </location>
</feature>
<proteinExistence type="predicted"/>
<gene>
    <name evidence="3" type="ORF">A4X13_0g3108</name>
</gene>
<dbReference type="Gene3D" id="3.40.50.1240">
    <property type="entry name" value="Phosphoglycerate mutase-like"/>
    <property type="match status" value="1"/>
</dbReference>
<dbReference type="InterPro" id="IPR051695">
    <property type="entry name" value="Phosphoglycerate_Mutase"/>
</dbReference>
<feature type="compositionally biased region" description="Basic and acidic residues" evidence="2">
    <location>
        <begin position="262"/>
        <end position="275"/>
    </location>
</feature>
<dbReference type="SUPFAM" id="SSF53254">
    <property type="entry name" value="Phosphoglycerate mutase-like"/>
    <property type="match status" value="1"/>
</dbReference>
<protein>
    <submittedName>
        <fullName evidence="3">Uncharacterized protein</fullName>
    </submittedName>
</protein>
<dbReference type="PANTHER" id="PTHR46517:SF1">
    <property type="entry name" value="FRUCTOSE-2,6-BISPHOSPHATASE TIGAR"/>
    <property type="match status" value="1"/>
</dbReference>
<keyword evidence="4" id="KW-1185">Reference proteome</keyword>
<evidence type="ECO:0000256" key="1">
    <source>
        <dbReference type="ARBA" id="ARBA00022801"/>
    </source>
</evidence>
<name>A0A177TR33_9BASI</name>
<reference evidence="3" key="1">
    <citation type="submission" date="2016-04" db="EMBL/GenBank/DDBJ databases">
        <authorList>
            <person name="Nguyen H.D."/>
            <person name="Samba Siva P."/>
            <person name="Cullis J."/>
            <person name="Levesque C.A."/>
            <person name="Hambleton S."/>
        </authorList>
    </citation>
    <scope>NUCLEOTIDE SEQUENCE</scope>
    <source>
        <strain evidence="3">DAOMC 236416</strain>
    </source>
</reference>
<comment type="caution">
    <text evidence="3">The sequence shown here is derived from an EMBL/GenBank/DDBJ whole genome shotgun (WGS) entry which is preliminary data.</text>
</comment>
<dbReference type="GO" id="GO:0005829">
    <property type="term" value="C:cytosol"/>
    <property type="evidence" value="ECO:0007669"/>
    <property type="project" value="TreeGrafter"/>
</dbReference>
<dbReference type="Proteomes" id="UP000077521">
    <property type="component" value="Unassembled WGS sequence"/>
</dbReference>
<dbReference type="InterPro" id="IPR013078">
    <property type="entry name" value="His_Pase_superF_clade-1"/>
</dbReference>
<accession>A0A177TR33</accession>